<dbReference type="PIRSF" id="PIRSF001227">
    <property type="entry name" value="Pen_acylase"/>
    <property type="match status" value="1"/>
</dbReference>
<dbReference type="GO" id="GO:0016811">
    <property type="term" value="F:hydrolase activity, acting on carbon-nitrogen (but not peptide) bonds, in linear amides"/>
    <property type="evidence" value="ECO:0007669"/>
    <property type="project" value="InterPro"/>
</dbReference>
<comment type="caution">
    <text evidence="7">The sequence shown here is derived from an EMBL/GenBank/DDBJ whole genome shotgun (WGS) entry which is preliminary data.</text>
</comment>
<dbReference type="Gene3D" id="1.10.1400.10">
    <property type="match status" value="1"/>
</dbReference>
<dbReference type="SUPFAM" id="SSF56235">
    <property type="entry name" value="N-terminal nucleophile aminohydrolases (Ntn hydrolases)"/>
    <property type="match status" value="1"/>
</dbReference>
<dbReference type="GO" id="GO:0046872">
    <property type="term" value="F:metal ion binding"/>
    <property type="evidence" value="ECO:0007669"/>
    <property type="project" value="UniProtKB-KW"/>
</dbReference>
<keyword evidence="4" id="KW-0865">Zymogen</keyword>
<dbReference type="GO" id="GO:0017000">
    <property type="term" value="P:antibiotic biosynthetic process"/>
    <property type="evidence" value="ECO:0007669"/>
    <property type="project" value="InterPro"/>
</dbReference>
<evidence type="ECO:0000313" key="7">
    <source>
        <dbReference type="EMBL" id="RXK52389.1"/>
    </source>
</evidence>
<dbReference type="Pfam" id="PF01804">
    <property type="entry name" value="Penicil_amidase"/>
    <property type="match status" value="1"/>
</dbReference>
<comment type="cofactor">
    <cofactor evidence="6">
        <name>Ca(2+)</name>
        <dbReference type="ChEBI" id="CHEBI:29108"/>
    </cofactor>
    <text evidence="6">Binds 1 Ca(2+) ion per dimer.</text>
</comment>
<evidence type="ECO:0000313" key="8">
    <source>
        <dbReference type="Proteomes" id="UP000289455"/>
    </source>
</evidence>
<dbReference type="RefSeq" id="WP_129025601.1">
    <property type="nucleotide sequence ID" value="NZ_SDHY01000001.1"/>
</dbReference>
<dbReference type="PANTHER" id="PTHR34218:SF3">
    <property type="entry name" value="ACYL-HOMOSERINE LACTONE ACYLASE PVDQ"/>
    <property type="match status" value="1"/>
</dbReference>
<organism evidence="7 8">
    <name type="scientific">Aquirufa rosea</name>
    <dbReference type="NCBI Taxonomy" id="2509241"/>
    <lineage>
        <taxon>Bacteria</taxon>
        <taxon>Pseudomonadati</taxon>
        <taxon>Bacteroidota</taxon>
        <taxon>Cytophagia</taxon>
        <taxon>Cytophagales</taxon>
        <taxon>Flectobacillaceae</taxon>
        <taxon>Aquirufa</taxon>
    </lineage>
</organism>
<reference evidence="7 8" key="1">
    <citation type="submission" date="2019-01" db="EMBL/GenBank/DDBJ databases">
        <title>Cytophagaceae bacterium strain CAR-16.</title>
        <authorList>
            <person name="Chen W.-M."/>
        </authorList>
    </citation>
    <scope>NUCLEOTIDE SEQUENCE [LARGE SCALE GENOMIC DNA]</scope>
    <source>
        <strain evidence="7 8">CAR-16</strain>
    </source>
</reference>
<dbReference type="PANTHER" id="PTHR34218">
    <property type="entry name" value="PEPTIDASE S45 PENICILLIN AMIDASE"/>
    <property type="match status" value="1"/>
</dbReference>
<gene>
    <name evidence="7" type="ORF">ESB04_01700</name>
</gene>
<keyword evidence="6" id="KW-0106">Calcium</keyword>
<sequence length="697" mass="78890">MKLKYRGIFCLTLILLLGNWELSAQSYSFPLIRKEKIQIARDSYGVPHIFAPTDPEVAYGLAWAHAEDDFKTIQTLILTGKGKLGTYLGKKGAPVDYVFGLLQTKKLVEEQISSMDPKFIMLIKGYLLGLHAYANAHPKEVLNKHVFPITVEEYLSTTVFSVAVFCGVERTLPKLLNGSIATLPGFTGEGSNSFAIHSSKSESGENMLVINAHQPIEGATAFYEAHLQSEEGWNMLGGLFPGAPLIFHGTSTNLAWAHTVNFQDKIDVYQLRTDAKHPGMYWVDGDWLPLQKRKIKLKIKGLPFSISKWAYKSIYGPTVKGPIGAYFSMRLPSLMDAKALEQWYHMNRANNFGEFKKALEENHLAMFNILYADKDNHIFYVSNGKMPFRNPDKKFNWSSTLPGDTRASLWNSFKPFAALPQYLNPKSGYLFNTNHSPFLATADSENLNPADFDLNDGYELYHNNRSARAKELLDAEDKISYEELKKIKFDRQLPKKILYPYGYHAESLFQVDANQYPHIKTLVEKLQSWDHVAAPESQGALIYLMAYYYIPKIMEGRSDQKLSLAEAVKVYEHIQETLIKNFKRTDLSLGDVQRLVRGKEDWPQGGMPDVLAAVMSVEMEGGKRRMNSGDAYIQFVRFPKNGGLPLIESVNTFGASSQPNSPHFADQRPLYQAQTLKPMTLDKKTVLEQAKRIYNPE</sequence>
<evidence type="ECO:0000256" key="6">
    <source>
        <dbReference type="PIRSR" id="PIRSR001227-2"/>
    </source>
</evidence>
<name>A0A4Q1C2L1_9BACT</name>
<comment type="similarity">
    <text evidence="1">Belongs to the peptidase S45 family.</text>
</comment>
<evidence type="ECO:0000256" key="2">
    <source>
        <dbReference type="ARBA" id="ARBA00022729"/>
    </source>
</evidence>
<dbReference type="Gene3D" id="2.30.120.10">
    <property type="match status" value="1"/>
</dbReference>
<accession>A0A4Q1C2L1</accession>
<keyword evidence="2" id="KW-0732">Signal</keyword>
<evidence type="ECO:0000256" key="1">
    <source>
        <dbReference type="ARBA" id="ARBA00006586"/>
    </source>
</evidence>
<dbReference type="InterPro" id="IPR002692">
    <property type="entry name" value="S45"/>
</dbReference>
<dbReference type="InterPro" id="IPR043146">
    <property type="entry name" value="Penicillin_amidase_N_B-knob"/>
</dbReference>
<evidence type="ECO:0000256" key="5">
    <source>
        <dbReference type="PIRSR" id="PIRSR001227-1"/>
    </source>
</evidence>
<dbReference type="Proteomes" id="UP000289455">
    <property type="component" value="Unassembled WGS sequence"/>
</dbReference>
<dbReference type="OrthoDB" id="9759796at2"/>
<dbReference type="Gene3D" id="3.60.20.10">
    <property type="entry name" value="Glutamine Phosphoribosylpyrophosphate, subunit 1, domain 1"/>
    <property type="match status" value="1"/>
</dbReference>
<feature type="binding site" evidence="6">
    <location>
        <position position="264"/>
    </location>
    <ligand>
        <name>Ca(2+)</name>
        <dbReference type="ChEBI" id="CHEBI:29108"/>
    </ligand>
</feature>
<evidence type="ECO:0000256" key="3">
    <source>
        <dbReference type="ARBA" id="ARBA00022801"/>
    </source>
</evidence>
<keyword evidence="8" id="KW-1185">Reference proteome</keyword>
<evidence type="ECO:0000256" key="4">
    <source>
        <dbReference type="ARBA" id="ARBA00023145"/>
    </source>
</evidence>
<dbReference type="InterPro" id="IPR014395">
    <property type="entry name" value="Pen/GL7ACA/AHL_acylase"/>
</dbReference>
<feature type="active site" description="Nucleophile" evidence="5">
    <location>
        <position position="191"/>
    </location>
</feature>
<keyword evidence="6" id="KW-0479">Metal-binding</keyword>
<dbReference type="EMBL" id="SDHY01000001">
    <property type="protein sequence ID" value="RXK52389.1"/>
    <property type="molecule type" value="Genomic_DNA"/>
</dbReference>
<dbReference type="Gene3D" id="1.10.439.10">
    <property type="entry name" value="Penicillin Amidohydrolase, domain 1"/>
    <property type="match status" value="1"/>
</dbReference>
<dbReference type="AlphaFoldDB" id="A0A4Q1C2L1"/>
<keyword evidence="3" id="KW-0378">Hydrolase</keyword>
<feature type="binding site" evidence="6">
    <location>
        <position position="267"/>
    </location>
    <ligand>
        <name>Ca(2+)</name>
        <dbReference type="ChEBI" id="CHEBI:29108"/>
    </ligand>
</feature>
<dbReference type="InterPro" id="IPR043147">
    <property type="entry name" value="Penicillin_amidase_A-knob"/>
</dbReference>
<protein>
    <submittedName>
        <fullName evidence="7">Acylase</fullName>
    </submittedName>
</protein>
<dbReference type="InterPro" id="IPR023343">
    <property type="entry name" value="Penicillin_amidase_dom1"/>
</dbReference>
<proteinExistence type="inferred from homology"/>
<dbReference type="InterPro" id="IPR029055">
    <property type="entry name" value="Ntn_hydrolases_N"/>
</dbReference>